<reference evidence="1" key="1">
    <citation type="submission" date="2013-08" db="EMBL/GenBank/DDBJ databases">
        <authorList>
            <person name="Durkin A.S."/>
            <person name="Haft D.R."/>
            <person name="McCorrison J."/>
            <person name="Torralba M."/>
            <person name="Gillis M."/>
            <person name="Haft D.H."/>
            <person name="Methe B."/>
            <person name="Sutton G."/>
            <person name="Nelson K.E."/>
        </authorList>
    </citation>
    <scope>NUCLEOTIDE SEQUENCE [LARGE SCALE GENOMIC DNA]</scope>
    <source>
        <strain evidence="1">F0233</strain>
    </source>
</reference>
<evidence type="ECO:0000313" key="1">
    <source>
        <dbReference type="EMBL" id="ERK59873.1"/>
    </source>
</evidence>
<dbReference type="RefSeq" id="WP_021796956.1">
    <property type="nucleotide sequence ID" value="NZ_ACVN02000103.1"/>
</dbReference>
<accession>U2S2A7</accession>
<name>U2S2A7_9ACTN</name>
<feature type="non-terminal residue" evidence="1">
    <location>
        <position position="119"/>
    </location>
</feature>
<proteinExistence type="predicted"/>
<protein>
    <submittedName>
        <fullName evidence="1">Uncharacterized protein</fullName>
    </submittedName>
</protein>
<keyword evidence="2" id="KW-1185">Reference proteome</keyword>
<dbReference type="AlphaFoldDB" id="U2S2A7"/>
<organism evidence="1 2">
    <name type="scientific">Propionibacterium acidifaciens F0233</name>
    <dbReference type="NCBI Taxonomy" id="553198"/>
    <lineage>
        <taxon>Bacteria</taxon>
        <taxon>Bacillati</taxon>
        <taxon>Actinomycetota</taxon>
        <taxon>Actinomycetes</taxon>
        <taxon>Propionibacteriales</taxon>
        <taxon>Propionibacteriaceae</taxon>
        <taxon>Propionibacterium</taxon>
    </lineage>
</organism>
<gene>
    <name evidence="1" type="ORF">HMPREF0682_0138</name>
</gene>
<comment type="caution">
    <text evidence="1">The sequence shown here is derived from an EMBL/GenBank/DDBJ whole genome shotgun (WGS) entry which is preliminary data.</text>
</comment>
<evidence type="ECO:0000313" key="2">
    <source>
        <dbReference type="Proteomes" id="UP000017052"/>
    </source>
</evidence>
<sequence>MTAGRRPSSTGRVVAEVLDAARLSELVGREVRAARIRVKPGSSVVLALTDPGTGLADGWARVLWPDGLSKAVKAERRAAGLGLVTARRPLDGGLAGLVLQHGEIRADPRLRRPLARAGR</sequence>
<dbReference type="Proteomes" id="UP000017052">
    <property type="component" value="Unassembled WGS sequence"/>
</dbReference>
<dbReference type="EMBL" id="ACVN02000103">
    <property type="protein sequence ID" value="ERK59873.1"/>
    <property type="molecule type" value="Genomic_DNA"/>
</dbReference>